<evidence type="ECO:0000313" key="2">
    <source>
        <dbReference type="Proteomes" id="UP000011508"/>
    </source>
</evidence>
<dbReference type="RefSeq" id="WP_007273773.1">
    <property type="nucleotide sequence ID" value="NZ_AOLM01000004.1"/>
</dbReference>
<sequence length="339" mass="38659">MSDGNSRVRLNLRVDEDVKCAFNDEVEAKFGKCRPYAGIELEREFRYFLDEGEFAELNNVVDDLTDSLDGSEGKEKIRETNRSKTTVASHRIAEDVRTALMSAAEDDFRSPGKLVEAIMYGYVTNGSAIERLTQKLRDISEQSKPDVDSSMGAKERRTKTIAHELEQSGPGGFTLKEFDEAIEAAQGIGASDYTRRQYLPRVLDELDFTWHPRNPDLFISRESLDLPEVRDPTKKPVMLVDRDDKRLAIKIAAYRAQGDFKDKAAFSVDDAVDLFEGRVRKNTVRPLMREVAESSPGYRWDRDDSQLKVDRKKVRRHYDQNTEVVKIEHEESTPVGRGD</sequence>
<evidence type="ECO:0000313" key="1">
    <source>
        <dbReference type="EMBL" id="ELZ97836.1"/>
    </source>
</evidence>
<dbReference type="OrthoDB" id="350730at2157"/>
<reference evidence="1 2" key="1">
    <citation type="journal article" date="2014" name="PLoS Genet.">
        <title>Phylogenetically driven sequencing of extremely halophilic archaea reveals strategies for static and dynamic osmo-response.</title>
        <authorList>
            <person name="Becker E.A."/>
            <person name="Seitzer P.M."/>
            <person name="Tritt A."/>
            <person name="Larsen D."/>
            <person name="Krusor M."/>
            <person name="Yao A.I."/>
            <person name="Wu D."/>
            <person name="Madern D."/>
            <person name="Eisen J.A."/>
            <person name="Darling A.E."/>
            <person name="Facciotti M.T."/>
        </authorList>
    </citation>
    <scope>NUCLEOTIDE SEQUENCE [LARGE SCALE GENOMIC DNA]</scope>
    <source>
        <strain evidence="1 2">ATCC BAA-897</strain>
    </source>
</reference>
<dbReference type="EMBL" id="AOLM01000004">
    <property type="protein sequence ID" value="ELZ97836.1"/>
    <property type="molecule type" value="Genomic_DNA"/>
</dbReference>
<proteinExistence type="predicted"/>
<keyword evidence="2" id="KW-1185">Reference proteome</keyword>
<name>M0ILZ5_9EURY</name>
<comment type="caution">
    <text evidence="1">The sequence shown here is derived from an EMBL/GenBank/DDBJ whole genome shotgun (WGS) entry which is preliminary data.</text>
</comment>
<dbReference type="Proteomes" id="UP000011508">
    <property type="component" value="Unassembled WGS sequence"/>
</dbReference>
<dbReference type="AlphaFoldDB" id="M0ILZ5"/>
<protein>
    <submittedName>
        <fullName evidence="1">Uncharacterized protein</fullName>
    </submittedName>
</protein>
<organism evidence="1 2">
    <name type="scientific">Haloferax sulfurifontis ATCC BAA-897</name>
    <dbReference type="NCBI Taxonomy" id="662480"/>
    <lineage>
        <taxon>Archaea</taxon>
        <taxon>Methanobacteriati</taxon>
        <taxon>Methanobacteriota</taxon>
        <taxon>Stenosarchaea group</taxon>
        <taxon>Halobacteria</taxon>
        <taxon>Halobacteriales</taxon>
        <taxon>Haloferacaceae</taxon>
        <taxon>Haloferax</taxon>
    </lineage>
</organism>
<gene>
    <name evidence="1" type="ORF">C441_03357</name>
</gene>
<accession>M0ILZ5</accession>